<reference evidence="10" key="1">
    <citation type="submission" date="2016-06" db="UniProtKB">
        <authorList>
            <consortium name="WormBaseParasite"/>
        </authorList>
    </citation>
    <scope>IDENTIFICATION</scope>
</reference>
<keyword evidence="6" id="KW-0472">Membrane</keyword>
<evidence type="ECO:0000259" key="8">
    <source>
        <dbReference type="Pfam" id="PF25057"/>
    </source>
</evidence>
<keyword evidence="5" id="KW-1133">Transmembrane helix</keyword>
<dbReference type="InterPro" id="IPR057475">
    <property type="entry name" value="CUT_C"/>
</dbReference>
<feature type="domain" description="VWFA" evidence="7">
    <location>
        <begin position="1"/>
        <end position="76"/>
    </location>
</feature>
<dbReference type="InterPro" id="IPR036465">
    <property type="entry name" value="vWFA_dom_sf"/>
</dbReference>
<evidence type="ECO:0000259" key="9">
    <source>
        <dbReference type="Pfam" id="PF25301"/>
    </source>
</evidence>
<dbReference type="InterPro" id="IPR056953">
    <property type="entry name" value="CUT_N"/>
</dbReference>
<comment type="subcellular location">
    <subcellularLocation>
        <location evidence="1">Cell membrane</location>
        <topology evidence="1">Single-pass type I membrane protein</topology>
    </subcellularLocation>
</comment>
<dbReference type="WBParaSite" id="GPUH_0000029501-mRNA-1">
    <property type="protein sequence ID" value="GPUH_0000029501-mRNA-1"/>
    <property type="gene ID" value="GPUH_0000029501"/>
</dbReference>
<evidence type="ECO:0000256" key="3">
    <source>
        <dbReference type="ARBA" id="ARBA00022692"/>
    </source>
</evidence>
<keyword evidence="3" id="KW-0812">Transmembrane</keyword>
<evidence type="ECO:0000256" key="2">
    <source>
        <dbReference type="ARBA" id="ARBA00022475"/>
    </source>
</evidence>
<evidence type="ECO:0000256" key="5">
    <source>
        <dbReference type="ARBA" id="ARBA00022989"/>
    </source>
</evidence>
<dbReference type="PANTHER" id="PTHR22907:SF40">
    <property type="entry name" value="TRANSMEMBRANE PROTEIN-RELATED"/>
    <property type="match status" value="1"/>
</dbReference>
<evidence type="ECO:0000259" key="7">
    <source>
        <dbReference type="Pfam" id="PF00092"/>
    </source>
</evidence>
<accession>A0A183CV05</accession>
<feature type="domain" description="Cuticlin C-terminal" evidence="9">
    <location>
        <begin position="282"/>
        <end position="323"/>
    </location>
</feature>
<dbReference type="Pfam" id="PF25057">
    <property type="entry name" value="CUT_N"/>
    <property type="match status" value="1"/>
</dbReference>
<evidence type="ECO:0000256" key="4">
    <source>
        <dbReference type="ARBA" id="ARBA00022729"/>
    </source>
</evidence>
<protein>
    <submittedName>
        <fullName evidence="10">VWFA domain-containing protein</fullName>
    </submittedName>
</protein>
<dbReference type="Pfam" id="PF25301">
    <property type="entry name" value="CUT_C"/>
    <property type="match status" value="1"/>
</dbReference>
<dbReference type="SUPFAM" id="SSF53300">
    <property type="entry name" value="vWA-like"/>
    <property type="match status" value="1"/>
</dbReference>
<keyword evidence="2" id="KW-1003">Cell membrane</keyword>
<dbReference type="GO" id="GO:0005886">
    <property type="term" value="C:plasma membrane"/>
    <property type="evidence" value="ECO:0007669"/>
    <property type="project" value="UniProtKB-SubCell"/>
</dbReference>
<dbReference type="PANTHER" id="PTHR22907">
    <property type="entry name" value="GH04558P"/>
    <property type="match status" value="1"/>
</dbReference>
<evidence type="ECO:0000313" key="10">
    <source>
        <dbReference type="WBParaSite" id="GPUH_0000029501-mRNA-1"/>
    </source>
</evidence>
<dbReference type="Pfam" id="PF00092">
    <property type="entry name" value="VWA"/>
    <property type="match status" value="1"/>
</dbReference>
<sequence length="361" mass="40658">LLFLIGLSGNVNKTEFQQALQIVENTVQHFDNIGPDGLQVSLVHFTHEPVLEFSFRKHNCKPCLIADIADTEYMNGLLHRSNITVLMVLMKNSNPELFKQLLSENPQNLFNATGIDEKQVADELEQRVRSIVQEKWKSFGTTVTITHDESIKKFGAQCLADGFNVTVTVLRSFGGVVAVRGKAATGGCSKVVQAEQFGENITTREIHLFINFDQCGLHPPGNNFSVVVNVMHDKWLVTGADKAFLLQCHRARHSVDENLSAELNIRRGIKVAETLPLGSVPPQCKYTIRKDSPDGQLAQGVVVGDLIYHRWDCENDHRITFSSCLRIFLSFFGNEFFIHTHKLPKEYFLMSFCAFVQVQKH</sequence>
<evidence type="ECO:0000256" key="6">
    <source>
        <dbReference type="ARBA" id="ARBA00023136"/>
    </source>
</evidence>
<dbReference type="AlphaFoldDB" id="A0A183CV05"/>
<dbReference type="InterPro" id="IPR051962">
    <property type="entry name" value="Cuticlin"/>
</dbReference>
<feature type="domain" description="Cuticlin N-terminal" evidence="8">
    <location>
        <begin position="157"/>
        <end position="248"/>
    </location>
</feature>
<dbReference type="Gene3D" id="3.40.50.410">
    <property type="entry name" value="von Willebrand factor, type A domain"/>
    <property type="match status" value="1"/>
</dbReference>
<keyword evidence="4" id="KW-0732">Signal</keyword>
<name>A0A183CV05_9BILA</name>
<dbReference type="InterPro" id="IPR002035">
    <property type="entry name" value="VWF_A"/>
</dbReference>
<evidence type="ECO:0000256" key="1">
    <source>
        <dbReference type="ARBA" id="ARBA00004251"/>
    </source>
</evidence>
<proteinExistence type="predicted"/>
<organism evidence="10">
    <name type="scientific">Gongylonema pulchrum</name>
    <dbReference type="NCBI Taxonomy" id="637853"/>
    <lineage>
        <taxon>Eukaryota</taxon>
        <taxon>Metazoa</taxon>
        <taxon>Ecdysozoa</taxon>
        <taxon>Nematoda</taxon>
        <taxon>Chromadorea</taxon>
        <taxon>Rhabditida</taxon>
        <taxon>Spirurina</taxon>
        <taxon>Spiruromorpha</taxon>
        <taxon>Spiruroidea</taxon>
        <taxon>Gongylonematidae</taxon>
        <taxon>Gongylonema</taxon>
    </lineage>
</organism>